<dbReference type="Pfam" id="PF24548">
    <property type="entry name" value="EF_EFCAB10_C"/>
    <property type="match status" value="1"/>
</dbReference>
<proteinExistence type="predicted"/>
<dbReference type="EMBL" id="CAKKNE010000004">
    <property type="protein sequence ID" value="CAH0373365.1"/>
    <property type="molecule type" value="Genomic_DNA"/>
</dbReference>
<evidence type="ECO:0000259" key="1">
    <source>
        <dbReference type="PROSITE" id="PS50222"/>
    </source>
</evidence>
<accession>A0A8J2WMQ0</accession>
<dbReference type="OrthoDB" id="10260455at2759"/>
<dbReference type="InterPro" id="IPR056587">
    <property type="entry name" value="EF_EFCAB10_C"/>
</dbReference>
<dbReference type="Proteomes" id="UP000789595">
    <property type="component" value="Unassembled WGS sequence"/>
</dbReference>
<dbReference type="InterPro" id="IPR039879">
    <property type="entry name" value="EFC10"/>
</dbReference>
<protein>
    <recommendedName>
        <fullName evidence="1">EF-hand domain-containing protein</fullName>
    </recommendedName>
</protein>
<dbReference type="SUPFAM" id="SSF47391">
    <property type="entry name" value="Dimerization-anchoring domain of cAMP-dependent PK regulatory subunit"/>
    <property type="match status" value="1"/>
</dbReference>
<sequence>MAKDPRAEANAYLRAHGIKELFADLGARLMFERPKDPNAFLLEELERVQDSKVRGFFTDTDIAACFAALDPHDTGTITAKQYAHALKSMGVEAPKEPLDEGTEVVAKDDFMERMKRELAPPPLTA</sequence>
<feature type="domain" description="EF-hand" evidence="1">
    <location>
        <begin position="57"/>
        <end position="92"/>
    </location>
</feature>
<dbReference type="PANTHER" id="PTHR21847:SF1">
    <property type="entry name" value="EF-HAND CALCIUM-BINDING DOMAIN-CONTAINING PROTEIN 10"/>
    <property type="match status" value="1"/>
</dbReference>
<dbReference type="SUPFAM" id="SSF47473">
    <property type="entry name" value="EF-hand"/>
    <property type="match status" value="1"/>
</dbReference>
<comment type="caution">
    <text evidence="2">The sequence shown here is derived from an EMBL/GenBank/DDBJ whole genome shotgun (WGS) entry which is preliminary data.</text>
</comment>
<evidence type="ECO:0000313" key="2">
    <source>
        <dbReference type="EMBL" id="CAH0373365.1"/>
    </source>
</evidence>
<dbReference type="GO" id="GO:0005509">
    <property type="term" value="F:calcium ion binding"/>
    <property type="evidence" value="ECO:0007669"/>
    <property type="project" value="InterPro"/>
</dbReference>
<dbReference type="Gene3D" id="1.20.890.10">
    <property type="entry name" value="cAMP-dependent protein kinase regulatory subunit, dimerization-anchoring domain"/>
    <property type="match status" value="1"/>
</dbReference>
<dbReference type="PROSITE" id="PS50222">
    <property type="entry name" value="EF_HAND_2"/>
    <property type="match status" value="1"/>
</dbReference>
<dbReference type="InterPro" id="IPR011992">
    <property type="entry name" value="EF-hand-dom_pair"/>
</dbReference>
<dbReference type="AlphaFoldDB" id="A0A8J2WMQ0"/>
<keyword evidence="3" id="KW-1185">Reference proteome</keyword>
<dbReference type="PANTHER" id="PTHR21847">
    <property type="entry name" value="EF-HAND CALCIUM-BINDING DOMAIN-CONTAINING PROTEIN 10"/>
    <property type="match status" value="1"/>
</dbReference>
<evidence type="ECO:0000313" key="3">
    <source>
        <dbReference type="Proteomes" id="UP000789595"/>
    </source>
</evidence>
<dbReference type="InterPro" id="IPR002048">
    <property type="entry name" value="EF_hand_dom"/>
</dbReference>
<name>A0A8J2WMQ0_9STRA</name>
<dbReference type="CDD" id="cd22976">
    <property type="entry name" value="DD_EFCAB10"/>
    <property type="match status" value="1"/>
</dbReference>
<gene>
    <name evidence="2" type="ORF">PECAL_4P05550</name>
</gene>
<reference evidence="2" key="1">
    <citation type="submission" date="2021-11" db="EMBL/GenBank/DDBJ databases">
        <authorList>
            <consortium name="Genoscope - CEA"/>
            <person name="William W."/>
        </authorList>
    </citation>
    <scope>NUCLEOTIDE SEQUENCE</scope>
</reference>
<dbReference type="InterPro" id="IPR049760">
    <property type="entry name" value="DD_EFCAB10"/>
</dbReference>
<organism evidence="2 3">
    <name type="scientific">Pelagomonas calceolata</name>
    <dbReference type="NCBI Taxonomy" id="35677"/>
    <lineage>
        <taxon>Eukaryota</taxon>
        <taxon>Sar</taxon>
        <taxon>Stramenopiles</taxon>
        <taxon>Ochrophyta</taxon>
        <taxon>Pelagophyceae</taxon>
        <taxon>Pelagomonadales</taxon>
        <taxon>Pelagomonadaceae</taxon>
        <taxon>Pelagomonas</taxon>
    </lineage>
</organism>